<dbReference type="Pfam" id="PF00389">
    <property type="entry name" value="2-Hacid_dh"/>
    <property type="match status" value="1"/>
</dbReference>
<evidence type="ECO:0000259" key="4">
    <source>
        <dbReference type="Pfam" id="PF00389"/>
    </source>
</evidence>
<evidence type="ECO:0000313" key="6">
    <source>
        <dbReference type="EMBL" id="SHF47455.1"/>
    </source>
</evidence>
<dbReference type="InterPro" id="IPR050223">
    <property type="entry name" value="D-isomer_2-hydroxyacid_DH"/>
</dbReference>
<keyword evidence="7" id="KW-1185">Reference proteome</keyword>
<dbReference type="GO" id="GO:0016618">
    <property type="term" value="F:hydroxypyruvate reductase [NAD(P)H] activity"/>
    <property type="evidence" value="ECO:0007669"/>
    <property type="project" value="TreeGrafter"/>
</dbReference>
<dbReference type="GO" id="GO:0030267">
    <property type="term" value="F:glyoxylate reductase (NADPH) activity"/>
    <property type="evidence" value="ECO:0007669"/>
    <property type="project" value="TreeGrafter"/>
</dbReference>
<proteinExistence type="inferred from homology"/>
<dbReference type="GO" id="GO:0003714">
    <property type="term" value="F:transcription corepressor activity"/>
    <property type="evidence" value="ECO:0007669"/>
    <property type="project" value="InterPro"/>
</dbReference>
<name>A0A1M5BYE8_9CLOT</name>
<dbReference type="InterPro" id="IPR036291">
    <property type="entry name" value="NAD(P)-bd_dom_sf"/>
</dbReference>
<dbReference type="Proteomes" id="UP000184245">
    <property type="component" value="Unassembled WGS sequence"/>
</dbReference>
<protein>
    <submittedName>
        <fullName evidence="6">D-3-phosphoglycerate dehydrogenase</fullName>
    </submittedName>
</protein>
<feature type="domain" description="D-isomer specific 2-hydroxyacid dehydrogenase NAD-binding" evidence="5">
    <location>
        <begin position="110"/>
        <end position="289"/>
    </location>
</feature>
<keyword evidence="2 3" id="KW-0560">Oxidoreductase</keyword>
<dbReference type="STRING" id="1122155.SAMN02745158_03878"/>
<dbReference type="PANTHER" id="PTHR10996">
    <property type="entry name" value="2-HYDROXYACID DEHYDROGENASE-RELATED"/>
    <property type="match status" value="1"/>
</dbReference>
<dbReference type="OrthoDB" id="9805416at2"/>
<dbReference type="RefSeq" id="WP_072854425.1">
    <property type="nucleotide sequence ID" value="NZ_FQVI01000031.1"/>
</dbReference>
<gene>
    <name evidence="6" type="ORF">SAMN02745158_03878</name>
</gene>
<dbReference type="SUPFAM" id="SSF51735">
    <property type="entry name" value="NAD(P)-binding Rossmann-fold domains"/>
    <property type="match status" value="1"/>
</dbReference>
<dbReference type="PANTHER" id="PTHR10996:SF283">
    <property type="entry name" value="GLYOXYLATE_HYDROXYPYRUVATE REDUCTASE B"/>
    <property type="match status" value="1"/>
</dbReference>
<dbReference type="SUPFAM" id="SSF52283">
    <property type="entry name" value="Formate/glycerate dehydrogenase catalytic domain-like"/>
    <property type="match status" value="1"/>
</dbReference>
<dbReference type="GO" id="GO:0051287">
    <property type="term" value="F:NAD binding"/>
    <property type="evidence" value="ECO:0007669"/>
    <property type="project" value="InterPro"/>
</dbReference>
<reference evidence="6 7" key="1">
    <citation type="submission" date="2016-11" db="EMBL/GenBank/DDBJ databases">
        <authorList>
            <person name="Jaros S."/>
            <person name="Januszkiewicz K."/>
            <person name="Wedrychowicz H."/>
        </authorList>
    </citation>
    <scope>NUCLEOTIDE SEQUENCE [LARGE SCALE GENOMIC DNA]</scope>
    <source>
        <strain evidence="6 7">DSM 17459</strain>
    </source>
</reference>
<dbReference type="GO" id="GO:0005829">
    <property type="term" value="C:cytosol"/>
    <property type="evidence" value="ECO:0007669"/>
    <property type="project" value="TreeGrafter"/>
</dbReference>
<evidence type="ECO:0000259" key="5">
    <source>
        <dbReference type="Pfam" id="PF02826"/>
    </source>
</evidence>
<comment type="similarity">
    <text evidence="1 3">Belongs to the D-isomer specific 2-hydroxyacid dehydrogenase family.</text>
</comment>
<dbReference type="Pfam" id="PF02826">
    <property type="entry name" value="2-Hacid_dh_C"/>
    <property type="match status" value="1"/>
</dbReference>
<sequence>MKVLMYGAEIAKVFFGDLLAILDEKDIGYDLVEPGGPEALAEDSKDHEAIITFFPLDEKLVNALAPSVKGIVVTSIGFDTIDVAAANKRGILVCNIPDYCTEEVALHTVTLILAGLRNLCEYDRYIRAGKWDNRGMVLGRARHRLSTLTMGFMGFGRIGQKVAAMMTGFGVKIIAYDPYVPETVFDSMNVERAGTPDEIYEKSDIISVCMLLNDETYHLISRDSIAKMKDGVIIVNTARGALFDLESVTEGLQSGKIGAAGIDVWENEPVAADHPILKDDNATLSTHCAYFSIESGEDLRRKSLLTAVNVCNGEVPYNCVNKKALGLV</sequence>
<dbReference type="AlphaFoldDB" id="A0A1M5BYE8"/>
<dbReference type="CDD" id="cd05299">
    <property type="entry name" value="CtBP_dh"/>
    <property type="match status" value="1"/>
</dbReference>
<evidence type="ECO:0000256" key="3">
    <source>
        <dbReference type="RuleBase" id="RU003719"/>
    </source>
</evidence>
<dbReference type="EMBL" id="FQVI01000031">
    <property type="protein sequence ID" value="SHF47455.1"/>
    <property type="molecule type" value="Genomic_DNA"/>
</dbReference>
<dbReference type="Gene3D" id="3.40.50.720">
    <property type="entry name" value="NAD(P)-binding Rossmann-like Domain"/>
    <property type="match status" value="2"/>
</dbReference>
<evidence type="ECO:0000313" key="7">
    <source>
        <dbReference type="Proteomes" id="UP000184245"/>
    </source>
</evidence>
<accession>A0A1M5BYE8</accession>
<organism evidence="6 7">
    <name type="scientific">Lactonifactor longoviformis DSM 17459</name>
    <dbReference type="NCBI Taxonomy" id="1122155"/>
    <lineage>
        <taxon>Bacteria</taxon>
        <taxon>Bacillati</taxon>
        <taxon>Bacillota</taxon>
        <taxon>Clostridia</taxon>
        <taxon>Eubacteriales</taxon>
        <taxon>Clostridiaceae</taxon>
        <taxon>Lactonifactor</taxon>
    </lineage>
</organism>
<evidence type="ECO:0000256" key="1">
    <source>
        <dbReference type="ARBA" id="ARBA00005854"/>
    </source>
</evidence>
<dbReference type="InterPro" id="IPR043322">
    <property type="entry name" value="CtBP"/>
</dbReference>
<feature type="domain" description="D-isomer specific 2-hydroxyacid dehydrogenase catalytic" evidence="4">
    <location>
        <begin position="34"/>
        <end position="321"/>
    </location>
</feature>
<dbReference type="InterPro" id="IPR006140">
    <property type="entry name" value="D-isomer_DH_NAD-bd"/>
</dbReference>
<dbReference type="InterPro" id="IPR006139">
    <property type="entry name" value="D-isomer_2_OHA_DH_cat_dom"/>
</dbReference>
<evidence type="ECO:0000256" key="2">
    <source>
        <dbReference type="ARBA" id="ARBA00023002"/>
    </source>
</evidence>